<dbReference type="NCBIfam" id="NF033563">
    <property type="entry name" value="transpos_IS30"/>
    <property type="match status" value="1"/>
</dbReference>
<organism evidence="3 4">
    <name type="scientific">Faecalicatena acetigenes</name>
    <dbReference type="NCBI Taxonomy" id="2981790"/>
    <lineage>
        <taxon>Bacteria</taxon>
        <taxon>Bacillati</taxon>
        <taxon>Bacillota</taxon>
        <taxon>Clostridia</taxon>
        <taxon>Lachnospirales</taxon>
        <taxon>Lachnospiraceae</taxon>
        <taxon>Faecalicatena</taxon>
    </lineage>
</organism>
<dbReference type="InterPro" id="IPR025246">
    <property type="entry name" value="IS30-like_HTH"/>
</dbReference>
<reference evidence="3 4" key="1">
    <citation type="journal article" date="2021" name="ISME Commun">
        <title>Automated analysis of genomic sequences facilitates high-throughput and comprehensive description of bacteria.</title>
        <authorList>
            <person name="Hitch T.C.A."/>
        </authorList>
    </citation>
    <scope>NUCLEOTIDE SEQUENCE [LARGE SCALE GENOMIC DNA]</scope>
    <source>
        <strain evidence="3 4">H2_18</strain>
    </source>
</reference>
<evidence type="ECO:0000256" key="1">
    <source>
        <dbReference type="ARBA" id="ARBA00023172"/>
    </source>
</evidence>
<dbReference type="InterPro" id="IPR012337">
    <property type="entry name" value="RNaseH-like_sf"/>
</dbReference>
<evidence type="ECO:0000259" key="2">
    <source>
        <dbReference type="PROSITE" id="PS50994"/>
    </source>
</evidence>
<dbReference type="PANTHER" id="PTHR10948">
    <property type="entry name" value="TRANSPOSASE"/>
    <property type="match status" value="1"/>
</dbReference>
<accession>A0ABT2TCQ0</accession>
<dbReference type="Proteomes" id="UP001652394">
    <property type="component" value="Unassembled WGS sequence"/>
</dbReference>
<dbReference type="RefSeq" id="WP_059067882.1">
    <property type="nucleotide sequence ID" value="NZ_JAOQJX010000009.1"/>
</dbReference>
<dbReference type="PANTHER" id="PTHR10948:SF23">
    <property type="entry name" value="TRANSPOSASE INSI FOR INSERTION SEQUENCE ELEMENT IS30A-RELATED"/>
    <property type="match status" value="1"/>
</dbReference>
<dbReference type="InterPro" id="IPR001584">
    <property type="entry name" value="Integrase_cat-core"/>
</dbReference>
<dbReference type="InterPro" id="IPR009057">
    <property type="entry name" value="Homeodomain-like_sf"/>
</dbReference>
<dbReference type="InterPro" id="IPR036397">
    <property type="entry name" value="RNaseH_sf"/>
</dbReference>
<sequence>MDKKKESRKGKHLSFEERRQIALLVQEGYSAYKIAKLLGRASNTIRNELKRGTINVIVNYYEKEKYFPDTGEAVYKKNRERCRKPVKLESCAAFIRYVENKVLNEKRSFASALAEAVQRNIFKEGEVMSVSTLYSYMDRGLLNIKNIDLPEKVGRKVKRKKIVRTHKRIRGTSIEKRMDHINNRKEFGHWEIDLVIGKRSKDKVLLVLTERKTRKEIIRKISGKTSAAVMRKLRDIIKETSCSDKVFKSITTDNGTEFSSLYKLEKKGIKVYYAHPYSSWERGTNENTNRIIRRFVKKFTPIKDYTKGEIEEVEVWINTMYRKVLGWKTAEQCYKEEIDKILSRTA</sequence>
<dbReference type="PROSITE" id="PS50994">
    <property type="entry name" value="INTEGRASE"/>
    <property type="match status" value="1"/>
</dbReference>
<keyword evidence="4" id="KW-1185">Reference proteome</keyword>
<name>A0ABT2TCQ0_9FIRM</name>
<dbReference type="Gene3D" id="1.10.10.60">
    <property type="entry name" value="Homeodomain-like"/>
    <property type="match status" value="1"/>
</dbReference>
<dbReference type="InterPro" id="IPR051917">
    <property type="entry name" value="Transposase-Integrase"/>
</dbReference>
<dbReference type="SUPFAM" id="SSF46689">
    <property type="entry name" value="Homeodomain-like"/>
    <property type="match status" value="1"/>
</dbReference>
<feature type="domain" description="Integrase catalytic" evidence="2">
    <location>
        <begin position="181"/>
        <end position="338"/>
    </location>
</feature>
<dbReference type="Pfam" id="PF13936">
    <property type="entry name" value="HTH_38"/>
    <property type="match status" value="1"/>
</dbReference>
<dbReference type="InterPro" id="IPR053392">
    <property type="entry name" value="Transposase_IS30-like"/>
</dbReference>
<keyword evidence="1" id="KW-0233">DNA recombination</keyword>
<gene>
    <name evidence="3" type="ORF">OCV51_07520</name>
</gene>
<dbReference type="EMBL" id="JAOQJX010000009">
    <property type="protein sequence ID" value="MCU6747504.1"/>
    <property type="molecule type" value="Genomic_DNA"/>
</dbReference>
<protein>
    <submittedName>
        <fullName evidence="3">IS30 family transposase</fullName>
    </submittedName>
</protein>
<dbReference type="SUPFAM" id="SSF53098">
    <property type="entry name" value="Ribonuclease H-like"/>
    <property type="match status" value="1"/>
</dbReference>
<evidence type="ECO:0000313" key="4">
    <source>
        <dbReference type="Proteomes" id="UP001652394"/>
    </source>
</evidence>
<dbReference type="Gene3D" id="3.30.420.10">
    <property type="entry name" value="Ribonuclease H-like superfamily/Ribonuclease H"/>
    <property type="match status" value="1"/>
</dbReference>
<proteinExistence type="predicted"/>
<comment type="caution">
    <text evidence="3">The sequence shown here is derived from an EMBL/GenBank/DDBJ whole genome shotgun (WGS) entry which is preliminary data.</text>
</comment>
<evidence type="ECO:0000313" key="3">
    <source>
        <dbReference type="EMBL" id="MCU6747504.1"/>
    </source>
</evidence>